<dbReference type="STRING" id="8469.M7B9E4"/>
<dbReference type="Pfam" id="PF00857">
    <property type="entry name" value="Isochorismatase"/>
    <property type="match status" value="1"/>
</dbReference>
<reference evidence="4" key="1">
    <citation type="journal article" date="2013" name="Nat. Genet.">
        <title>The draft genomes of soft-shell turtle and green sea turtle yield insights into the development and evolution of the turtle-specific body plan.</title>
        <authorList>
            <person name="Wang Z."/>
            <person name="Pascual-Anaya J."/>
            <person name="Zadissa A."/>
            <person name="Li W."/>
            <person name="Niimura Y."/>
            <person name="Huang Z."/>
            <person name="Li C."/>
            <person name="White S."/>
            <person name="Xiong Z."/>
            <person name="Fang D."/>
            <person name="Wang B."/>
            <person name="Ming Y."/>
            <person name="Chen Y."/>
            <person name="Zheng Y."/>
            <person name="Kuraku S."/>
            <person name="Pignatelli M."/>
            <person name="Herrero J."/>
            <person name="Beal K."/>
            <person name="Nozawa M."/>
            <person name="Li Q."/>
            <person name="Wang J."/>
            <person name="Zhang H."/>
            <person name="Yu L."/>
            <person name="Shigenobu S."/>
            <person name="Wang J."/>
            <person name="Liu J."/>
            <person name="Flicek P."/>
            <person name="Searle S."/>
            <person name="Wang J."/>
            <person name="Kuratani S."/>
            <person name="Yin Y."/>
            <person name="Aken B."/>
            <person name="Zhang G."/>
            <person name="Irie N."/>
        </authorList>
    </citation>
    <scope>NUCLEOTIDE SEQUENCE [LARGE SCALE GENOMIC DNA]</scope>
</reference>
<evidence type="ECO:0000259" key="2">
    <source>
        <dbReference type="Pfam" id="PF00857"/>
    </source>
</evidence>
<organism evidence="3 4">
    <name type="scientific">Chelonia mydas</name>
    <name type="common">Green sea-turtle</name>
    <name type="synonym">Chelonia agassizi</name>
    <dbReference type="NCBI Taxonomy" id="8469"/>
    <lineage>
        <taxon>Eukaryota</taxon>
        <taxon>Metazoa</taxon>
        <taxon>Chordata</taxon>
        <taxon>Craniata</taxon>
        <taxon>Vertebrata</taxon>
        <taxon>Euteleostomi</taxon>
        <taxon>Archelosauria</taxon>
        <taxon>Testudinata</taxon>
        <taxon>Testudines</taxon>
        <taxon>Cryptodira</taxon>
        <taxon>Durocryptodira</taxon>
        <taxon>Americhelydia</taxon>
        <taxon>Chelonioidea</taxon>
        <taxon>Cheloniidae</taxon>
        <taxon>Chelonia</taxon>
    </lineage>
</organism>
<dbReference type="Proteomes" id="UP000031443">
    <property type="component" value="Unassembled WGS sequence"/>
</dbReference>
<dbReference type="InterPro" id="IPR050993">
    <property type="entry name" value="Isochorismatase_domain"/>
</dbReference>
<dbReference type="PANTHER" id="PTHR14119:SF3">
    <property type="entry name" value="ISOCHORISMATASE DOMAIN-CONTAINING PROTEIN 2"/>
    <property type="match status" value="1"/>
</dbReference>
<accession>M7B9E4</accession>
<keyword evidence="4" id="KW-1185">Reference proteome</keyword>
<protein>
    <submittedName>
        <fullName evidence="3">Isochorismatase domain-containing protein 2</fullName>
    </submittedName>
</protein>
<evidence type="ECO:0000313" key="3">
    <source>
        <dbReference type="EMBL" id="EMP28788.1"/>
    </source>
</evidence>
<dbReference type="Gene3D" id="3.40.50.850">
    <property type="entry name" value="Isochorismatase-like"/>
    <property type="match status" value="1"/>
</dbReference>
<dbReference type="InterPro" id="IPR036380">
    <property type="entry name" value="Isochorismatase-like_sf"/>
</dbReference>
<dbReference type="SUPFAM" id="SSF52499">
    <property type="entry name" value="Isochorismatase-like hydrolases"/>
    <property type="match status" value="1"/>
</dbReference>
<evidence type="ECO:0000313" key="4">
    <source>
        <dbReference type="Proteomes" id="UP000031443"/>
    </source>
</evidence>
<dbReference type="InterPro" id="IPR000868">
    <property type="entry name" value="Isochorismatase-like_dom"/>
</dbReference>
<gene>
    <name evidence="3" type="ORF">UY3_14086</name>
</gene>
<dbReference type="PANTHER" id="PTHR14119">
    <property type="entry name" value="HYDROLASE"/>
    <property type="match status" value="1"/>
</dbReference>
<dbReference type="EMBL" id="KB560678">
    <property type="protein sequence ID" value="EMP28788.1"/>
    <property type="molecule type" value="Genomic_DNA"/>
</dbReference>
<dbReference type="AlphaFoldDB" id="M7B9E4"/>
<sequence length="270" mass="29204">MALPLLGKVFPKTSILFLCDMQEKFRPNIAHFPQIVAVAARMLQCPQGLGPTVPELGAEGLKKFPKTCFSMLVPEVEQELGALPHLRSVLLCGIETQACIMSTALDALERGLDVHVVADACSSRSQPVSALGLDGSRRPQRQGMGCGARGLSISLASHALFEPLLSPERLHQGTGPFQELRLGHQKALSQTNICATGTPLLERHQGHKMNSHPSSANSAQAAWEVGSNHTANRRQGFGVRRQSTIEQLQFIPGHHPSQHLRTGSKNEVTV</sequence>
<evidence type="ECO:0000256" key="1">
    <source>
        <dbReference type="ARBA" id="ARBA00006336"/>
    </source>
</evidence>
<name>M7B9E4_CHEMY</name>
<comment type="similarity">
    <text evidence="1">Belongs to the isochorismatase family.</text>
</comment>
<proteinExistence type="inferred from homology"/>
<feature type="domain" description="Isochorismatase-like" evidence="2">
    <location>
        <begin position="62"/>
        <end position="126"/>
    </location>
</feature>